<sequence length="268" mass="30182">MGGFVDFLLAIARALCGSASQNEVEEYPQKPPTTAPVQRPSQQRPQQAPPQPADQDQFPPLPSAPKQDHKHRKHQEQQAPAAKHDTQVLPPDHEQSPQPSRERYEDANQFNQHNEHYMSLRAKANQEGDQMAQCFQQSHEAYARHDGALAKELSLQGKQHEREMERLNAEASEWIFRENNTDSKPGEVDLHGLYVKEAIAFSDKAIKEARQRGDSKIRLIVGKGLHSDGHVAKIKPALEELMRQHQVPAELDPHNAGVLVVHLDGQTF</sequence>
<protein>
    <submittedName>
        <fullName evidence="1">DUF1771-domain-containing protein</fullName>
    </submittedName>
</protein>
<evidence type="ECO:0000313" key="2">
    <source>
        <dbReference type="Proteomes" id="UP000790709"/>
    </source>
</evidence>
<organism evidence="1 2">
    <name type="scientific">Leucogyrophana mollusca</name>
    <dbReference type="NCBI Taxonomy" id="85980"/>
    <lineage>
        <taxon>Eukaryota</taxon>
        <taxon>Fungi</taxon>
        <taxon>Dikarya</taxon>
        <taxon>Basidiomycota</taxon>
        <taxon>Agaricomycotina</taxon>
        <taxon>Agaricomycetes</taxon>
        <taxon>Agaricomycetidae</taxon>
        <taxon>Boletales</taxon>
        <taxon>Boletales incertae sedis</taxon>
        <taxon>Leucogyrophana</taxon>
    </lineage>
</organism>
<keyword evidence="2" id="KW-1185">Reference proteome</keyword>
<comment type="caution">
    <text evidence="1">The sequence shown here is derived from an EMBL/GenBank/DDBJ whole genome shotgun (WGS) entry which is preliminary data.</text>
</comment>
<evidence type="ECO:0000313" key="1">
    <source>
        <dbReference type="EMBL" id="KAH7926704.1"/>
    </source>
</evidence>
<name>A0ACB8BN09_9AGAM</name>
<dbReference type="Proteomes" id="UP000790709">
    <property type="component" value="Unassembled WGS sequence"/>
</dbReference>
<proteinExistence type="predicted"/>
<accession>A0ACB8BN09</accession>
<gene>
    <name evidence="1" type="ORF">BV22DRAFT_333061</name>
</gene>
<reference evidence="1" key="1">
    <citation type="journal article" date="2021" name="New Phytol.">
        <title>Evolutionary innovations through gain and loss of genes in the ectomycorrhizal Boletales.</title>
        <authorList>
            <person name="Wu G."/>
            <person name="Miyauchi S."/>
            <person name="Morin E."/>
            <person name="Kuo A."/>
            <person name="Drula E."/>
            <person name="Varga T."/>
            <person name="Kohler A."/>
            <person name="Feng B."/>
            <person name="Cao Y."/>
            <person name="Lipzen A."/>
            <person name="Daum C."/>
            <person name="Hundley H."/>
            <person name="Pangilinan J."/>
            <person name="Johnson J."/>
            <person name="Barry K."/>
            <person name="LaButti K."/>
            <person name="Ng V."/>
            <person name="Ahrendt S."/>
            <person name="Min B."/>
            <person name="Choi I.G."/>
            <person name="Park H."/>
            <person name="Plett J.M."/>
            <person name="Magnuson J."/>
            <person name="Spatafora J.W."/>
            <person name="Nagy L.G."/>
            <person name="Henrissat B."/>
            <person name="Grigoriev I.V."/>
            <person name="Yang Z.L."/>
            <person name="Xu J."/>
            <person name="Martin F.M."/>
        </authorList>
    </citation>
    <scope>NUCLEOTIDE SEQUENCE</scope>
    <source>
        <strain evidence="1">KUC20120723A-06</strain>
    </source>
</reference>
<dbReference type="EMBL" id="MU266378">
    <property type="protein sequence ID" value="KAH7926704.1"/>
    <property type="molecule type" value="Genomic_DNA"/>
</dbReference>